<keyword evidence="5" id="KW-1133">Transmembrane helix</keyword>
<keyword evidence="12" id="KW-1185">Reference proteome</keyword>
<dbReference type="GO" id="GO:0055085">
    <property type="term" value="P:transmembrane transport"/>
    <property type="evidence" value="ECO:0007669"/>
    <property type="project" value="InterPro"/>
</dbReference>
<dbReference type="OrthoDB" id="18574at2759"/>
<dbReference type="InterPro" id="IPR002067">
    <property type="entry name" value="MCP"/>
</dbReference>
<keyword evidence="6" id="KW-0496">Mitochondrion</keyword>
<keyword evidence="4" id="KW-0677">Repeat</keyword>
<accession>A0A9W8BAR5</accession>
<evidence type="ECO:0000313" key="12">
    <source>
        <dbReference type="Proteomes" id="UP001151582"/>
    </source>
</evidence>
<evidence type="ECO:0000256" key="2">
    <source>
        <dbReference type="ARBA" id="ARBA00022448"/>
    </source>
</evidence>
<name>A0A9W8BAR5_9FUNG</name>
<sequence length="349" mass="38825">MAESGPDRASSSNSTPPSANNRGLVQDVQLSPAQHALCGGVAGVVSRFVIAPLDVFKIHLQLQTIPQQRPWKRQPPSHGVPSEMWAFMAHTLRHEGVKGLWKGNLSAEYLYLTYGAIQFLSYSELEKSLQSTHVASPSATSFTCGMLTGMIATWISYPFDLMRTRFAAQSSVKVYNGLMHGMTTIYRTEGIRGFYQGIWPSLVQVMPYFSLMFGTYDFFTRSFNSLKAASAFTPEPLHRRFVRRAEPFQDAICGGLAGVVSKTGVFPLDLVRKRMQVQGPSRKYFGHDAVPQYQTSITQTIRQIVKHEGVLGLYRGIVPGLIKSAPASAATFFIYGQMKRLCHDYNTYA</sequence>
<evidence type="ECO:0000256" key="8">
    <source>
        <dbReference type="PROSITE-ProRule" id="PRU00282"/>
    </source>
</evidence>
<evidence type="ECO:0000256" key="5">
    <source>
        <dbReference type="ARBA" id="ARBA00022989"/>
    </source>
</evidence>
<dbReference type="Pfam" id="PF00153">
    <property type="entry name" value="Mito_carr"/>
    <property type="match status" value="3"/>
</dbReference>
<evidence type="ECO:0000256" key="7">
    <source>
        <dbReference type="ARBA" id="ARBA00023136"/>
    </source>
</evidence>
<dbReference type="Gene3D" id="1.50.40.10">
    <property type="entry name" value="Mitochondrial carrier domain"/>
    <property type="match status" value="1"/>
</dbReference>
<evidence type="ECO:0000256" key="6">
    <source>
        <dbReference type="ARBA" id="ARBA00023128"/>
    </source>
</evidence>
<feature type="repeat" description="Solcar" evidence="8">
    <location>
        <begin position="245"/>
        <end position="341"/>
    </location>
</feature>
<dbReference type="AlphaFoldDB" id="A0A9W8BAR5"/>
<evidence type="ECO:0000256" key="1">
    <source>
        <dbReference type="ARBA" id="ARBA00004225"/>
    </source>
</evidence>
<comment type="caution">
    <text evidence="11">The sequence shown here is derived from an EMBL/GenBank/DDBJ whole genome shotgun (WGS) entry which is preliminary data.</text>
</comment>
<keyword evidence="3 8" id="KW-0812">Transmembrane</keyword>
<comment type="similarity">
    <text evidence="9">Belongs to the mitochondrial carrier (TC 2.A.29) family.</text>
</comment>
<proteinExistence type="inferred from homology"/>
<dbReference type="InterPro" id="IPR018108">
    <property type="entry name" value="MCP_transmembrane"/>
</dbReference>
<dbReference type="Proteomes" id="UP001151582">
    <property type="component" value="Unassembled WGS sequence"/>
</dbReference>
<feature type="region of interest" description="Disordered" evidence="10">
    <location>
        <begin position="1"/>
        <end position="23"/>
    </location>
</feature>
<keyword evidence="2 9" id="KW-0813">Transport</keyword>
<evidence type="ECO:0000256" key="10">
    <source>
        <dbReference type="SAM" id="MobiDB-lite"/>
    </source>
</evidence>
<dbReference type="GO" id="GO:0031966">
    <property type="term" value="C:mitochondrial membrane"/>
    <property type="evidence" value="ECO:0007669"/>
    <property type="project" value="UniProtKB-SubCell"/>
</dbReference>
<dbReference type="InterPro" id="IPR023395">
    <property type="entry name" value="MCP_dom_sf"/>
</dbReference>
<gene>
    <name evidence="11" type="primary">TPC1</name>
    <name evidence="11" type="ORF">H4R34_000976</name>
</gene>
<organism evidence="11 12">
    <name type="scientific">Dimargaris verticillata</name>
    <dbReference type="NCBI Taxonomy" id="2761393"/>
    <lineage>
        <taxon>Eukaryota</taxon>
        <taxon>Fungi</taxon>
        <taxon>Fungi incertae sedis</taxon>
        <taxon>Zoopagomycota</taxon>
        <taxon>Kickxellomycotina</taxon>
        <taxon>Dimargaritomycetes</taxon>
        <taxon>Dimargaritales</taxon>
        <taxon>Dimargaritaceae</taxon>
        <taxon>Dimargaris</taxon>
    </lineage>
</organism>
<reference evidence="11" key="1">
    <citation type="submission" date="2022-07" db="EMBL/GenBank/DDBJ databases">
        <title>Phylogenomic reconstructions and comparative analyses of Kickxellomycotina fungi.</title>
        <authorList>
            <person name="Reynolds N.K."/>
            <person name="Stajich J.E."/>
            <person name="Barry K."/>
            <person name="Grigoriev I.V."/>
            <person name="Crous P."/>
            <person name="Smith M.E."/>
        </authorList>
    </citation>
    <scope>NUCLEOTIDE SEQUENCE</scope>
    <source>
        <strain evidence="11">RSA 567</strain>
    </source>
</reference>
<evidence type="ECO:0000256" key="4">
    <source>
        <dbReference type="ARBA" id="ARBA00022737"/>
    </source>
</evidence>
<feature type="repeat" description="Solcar" evidence="8">
    <location>
        <begin position="30"/>
        <end position="128"/>
    </location>
</feature>
<evidence type="ECO:0000313" key="11">
    <source>
        <dbReference type="EMBL" id="KAJ1983921.1"/>
    </source>
</evidence>
<keyword evidence="7 8" id="KW-0472">Membrane</keyword>
<feature type="repeat" description="Solcar" evidence="8">
    <location>
        <begin position="136"/>
        <end position="222"/>
    </location>
</feature>
<protein>
    <submittedName>
        <fullName evidence="11">Mitochondrial thiamine pyrophosphate transporter</fullName>
    </submittedName>
</protein>
<evidence type="ECO:0000256" key="3">
    <source>
        <dbReference type="ARBA" id="ARBA00022692"/>
    </source>
</evidence>
<dbReference type="SUPFAM" id="SSF103506">
    <property type="entry name" value="Mitochondrial carrier"/>
    <property type="match status" value="1"/>
</dbReference>
<feature type="compositionally biased region" description="Low complexity" evidence="10">
    <location>
        <begin position="9"/>
        <end position="21"/>
    </location>
</feature>
<dbReference type="PRINTS" id="PR00926">
    <property type="entry name" value="MITOCARRIER"/>
</dbReference>
<dbReference type="EMBL" id="JANBQB010000036">
    <property type="protein sequence ID" value="KAJ1983921.1"/>
    <property type="molecule type" value="Genomic_DNA"/>
</dbReference>
<dbReference type="PANTHER" id="PTHR24089">
    <property type="entry name" value="SOLUTE CARRIER FAMILY 25"/>
    <property type="match status" value="1"/>
</dbReference>
<evidence type="ECO:0000256" key="9">
    <source>
        <dbReference type="RuleBase" id="RU000488"/>
    </source>
</evidence>
<dbReference type="PROSITE" id="PS50920">
    <property type="entry name" value="SOLCAR"/>
    <property type="match status" value="3"/>
</dbReference>
<comment type="subcellular location">
    <subcellularLocation>
        <location evidence="1">Mitochondrion membrane</location>
        <topology evidence="1">Multi-pass membrane protein</topology>
    </subcellularLocation>
</comment>